<keyword evidence="3" id="KW-1003">Cell membrane</keyword>
<keyword evidence="6" id="KW-0342">GTP-binding</keyword>
<evidence type="ECO:0000256" key="2">
    <source>
        <dbReference type="ARBA" id="ARBA00010142"/>
    </source>
</evidence>
<comment type="caution">
    <text evidence="11">The sequence shown here is derived from an EMBL/GenBank/DDBJ whole genome shotgun (WGS) entry which is preliminary data.</text>
</comment>
<dbReference type="InterPro" id="IPR027417">
    <property type="entry name" value="P-loop_NTPase"/>
</dbReference>
<evidence type="ECO:0000256" key="1">
    <source>
        <dbReference type="ARBA" id="ARBA00004342"/>
    </source>
</evidence>
<comment type="subcellular location">
    <subcellularLocation>
        <location evidence="1">Cell membrane</location>
        <topology evidence="1">Lipid-anchor</topology>
        <orientation evidence="1">Cytoplasmic side</orientation>
    </subcellularLocation>
</comment>
<dbReference type="NCBIfam" id="TIGR00231">
    <property type="entry name" value="small_GTP"/>
    <property type="match status" value="1"/>
</dbReference>
<evidence type="ECO:0000313" key="11">
    <source>
        <dbReference type="EMBL" id="GBP31235.1"/>
    </source>
</evidence>
<evidence type="ECO:0000256" key="8">
    <source>
        <dbReference type="ARBA" id="ARBA00023288"/>
    </source>
</evidence>
<accession>A0A4C1UXP9</accession>
<name>A0A4C1UXP9_EUMVA</name>
<dbReference type="AlphaFoldDB" id="A0A4C1UXP9"/>
<keyword evidence="8" id="KW-0449">Lipoprotein</keyword>
<reference evidence="11 12" key="1">
    <citation type="journal article" date="2019" name="Commun. Biol.">
        <title>The bagworm genome reveals a unique fibroin gene that provides high tensile strength.</title>
        <authorList>
            <person name="Kono N."/>
            <person name="Nakamura H."/>
            <person name="Ohtoshi R."/>
            <person name="Tomita M."/>
            <person name="Numata K."/>
            <person name="Arakawa K."/>
        </authorList>
    </citation>
    <scope>NUCLEOTIDE SEQUENCE [LARGE SCALE GENOMIC DNA]</scope>
</reference>
<evidence type="ECO:0000256" key="7">
    <source>
        <dbReference type="ARBA" id="ARBA00023136"/>
    </source>
</evidence>
<dbReference type="GO" id="GO:0035099">
    <property type="term" value="P:hemocyte migration"/>
    <property type="evidence" value="ECO:0007669"/>
    <property type="project" value="UniProtKB-ARBA"/>
</dbReference>
<dbReference type="InterPro" id="IPR005225">
    <property type="entry name" value="Small_GTP-bd"/>
</dbReference>
<keyword evidence="9" id="KW-0636">Prenylation</keyword>
<dbReference type="GO" id="GO:0007264">
    <property type="term" value="P:small GTPase-mediated signal transduction"/>
    <property type="evidence" value="ECO:0007669"/>
    <property type="project" value="InterPro"/>
</dbReference>
<dbReference type="GO" id="GO:0005886">
    <property type="term" value="C:plasma membrane"/>
    <property type="evidence" value="ECO:0007669"/>
    <property type="project" value="UniProtKB-SubCell"/>
</dbReference>
<dbReference type="PANTHER" id="PTHR24072">
    <property type="entry name" value="RHO FAMILY GTPASE"/>
    <property type="match status" value="1"/>
</dbReference>
<keyword evidence="7" id="KW-0472">Membrane</keyword>
<keyword evidence="4" id="KW-0488">Methylation</keyword>
<dbReference type="GO" id="GO:0035006">
    <property type="term" value="P:melanization defense response"/>
    <property type="evidence" value="ECO:0007669"/>
    <property type="project" value="UniProtKB-ARBA"/>
</dbReference>
<evidence type="ECO:0000313" key="12">
    <source>
        <dbReference type="Proteomes" id="UP000299102"/>
    </source>
</evidence>
<keyword evidence="12" id="KW-1185">Reference proteome</keyword>
<evidence type="ECO:0000256" key="5">
    <source>
        <dbReference type="ARBA" id="ARBA00022741"/>
    </source>
</evidence>
<organism evidence="11 12">
    <name type="scientific">Eumeta variegata</name>
    <name type="common">Bagworm moth</name>
    <name type="synonym">Eumeta japonica</name>
    <dbReference type="NCBI Taxonomy" id="151549"/>
    <lineage>
        <taxon>Eukaryota</taxon>
        <taxon>Metazoa</taxon>
        <taxon>Ecdysozoa</taxon>
        <taxon>Arthropoda</taxon>
        <taxon>Hexapoda</taxon>
        <taxon>Insecta</taxon>
        <taxon>Pterygota</taxon>
        <taxon>Neoptera</taxon>
        <taxon>Endopterygota</taxon>
        <taxon>Lepidoptera</taxon>
        <taxon>Glossata</taxon>
        <taxon>Ditrysia</taxon>
        <taxon>Tineoidea</taxon>
        <taxon>Psychidae</taxon>
        <taxon>Oiketicinae</taxon>
        <taxon>Eumeta</taxon>
    </lineage>
</organism>
<dbReference type="GO" id="GO:0005525">
    <property type="term" value="F:GTP binding"/>
    <property type="evidence" value="ECO:0007669"/>
    <property type="project" value="UniProtKB-KW"/>
</dbReference>
<dbReference type="Pfam" id="PF00071">
    <property type="entry name" value="Ras"/>
    <property type="match status" value="1"/>
</dbReference>
<dbReference type="SUPFAM" id="SSF52540">
    <property type="entry name" value="P-loop containing nucleoside triphosphate hydrolases"/>
    <property type="match status" value="1"/>
</dbReference>
<feature type="region of interest" description="Disordered" evidence="10">
    <location>
        <begin position="1"/>
        <end position="26"/>
    </location>
</feature>
<evidence type="ECO:0000256" key="4">
    <source>
        <dbReference type="ARBA" id="ARBA00022481"/>
    </source>
</evidence>
<dbReference type="PROSITE" id="PS51421">
    <property type="entry name" value="RAS"/>
    <property type="match status" value="1"/>
</dbReference>
<keyword evidence="5" id="KW-0547">Nucleotide-binding</keyword>
<dbReference type="InterPro" id="IPR003578">
    <property type="entry name" value="Small_GTPase_Rho"/>
</dbReference>
<dbReference type="CDD" id="cd00157">
    <property type="entry name" value="Rho"/>
    <property type="match status" value="1"/>
</dbReference>
<dbReference type="OrthoDB" id="8830751at2759"/>
<dbReference type="GO" id="GO:0003006">
    <property type="term" value="P:developmental process involved in reproduction"/>
    <property type="evidence" value="ECO:0007669"/>
    <property type="project" value="UniProtKB-ARBA"/>
</dbReference>
<evidence type="ECO:0000256" key="9">
    <source>
        <dbReference type="ARBA" id="ARBA00023289"/>
    </source>
</evidence>
<proteinExistence type="inferred from homology"/>
<dbReference type="SMART" id="SM00173">
    <property type="entry name" value="RAS"/>
    <property type="match status" value="1"/>
</dbReference>
<evidence type="ECO:0000256" key="10">
    <source>
        <dbReference type="SAM" id="MobiDB-lite"/>
    </source>
</evidence>
<dbReference type="InterPro" id="IPR001806">
    <property type="entry name" value="Small_GTPase"/>
</dbReference>
<evidence type="ECO:0000256" key="3">
    <source>
        <dbReference type="ARBA" id="ARBA00022475"/>
    </source>
</evidence>
<gene>
    <name evidence="11" type="primary">RhoL</name>
    <name evidence="11" type="ORF">EVAR_21515_1</name>
</gene>
<dbReference type="FunFam" id="3.40.50.300:FF:000983">
    <property type="entry name" value="Rho family GTPase"/>
    <property type="match status" value="1"/>
</dbReference>
<dbReference type="EMBL" id="BGZK01000243">
    <property type="protein sequence ID" value="GBP31235.1"/>
    <property type="molecule type" value="Genomic_DNA"/>
</dbReference>
<dbReference type="GO" id="GO:0022412">
    <property type="term" value="P:cellular process involved in reproduction in multicellular organism"/>
    <property type="evidence" value="ECO:0007669"/>
    <property type="project" value="UniProtKB-ARBA"/>
</dbReference>
<dbReference type="PROSITE" id="PS51420">
    <property type="entry name" value="RHO"/>
    <property type="match status" value="1"/>
</dbReference>
<dbReference type="Gene3D" id="3.40.50.300">
    <property type="entry name" value="P-loop containing nucleotide triphosphate hydrolases"/>
    <property type="match status" value="1"/>
</dbReference>
<dbReference type="GO" id="GO:0001667">
    <property type="term" value="P:ameboidal-type cell migration"/>
    <property type="evidence" value="ECO:0007669"/>
    <property type="project" value="UniProtKB-ARBA"/>
</dbReference>
<evidence type="ECO:0000256" key="6">
    <source>
        <dbReference type="ARBA" id="ARBA00023134"/>
    </source>
</evidence>
<dbReference type="PRINTS" id="PR00449">
    <property type="entry name" value="RASTRNSFRMNG"/>
</dbReference>
<dbReference type="SMART" id="SM00174">
    <property type="entry name" value="RHO"/>
    <property type="match status" value="1"/>
</dbReference>
<dbReference type="GO" id="GO:0003924">
    <property type="term" value="F:GTPase activity"/>
    <property type="evidence" value="ECO:0007669"/>
    <property type="project" value="InterPro"/>
</dbReference>
<comment type="similarity">
    <text evidence="2">Belongs to the small GTPase superfamily. Rho family.</text>
</comment>
<dbReference type="SMART" id="SM00175">
    <property type="entry name" value="RAB"/>
    <property type="match status" value="1"/>
</dbReference>
<dbReference type="STRING" id="151549.A0A4C1UXP9"/>
<sequence length="181" mass="20192">MGSARSQARRFTPGVGDGRGPARNALAPPVSECRRVKCRAPTADVSTGAMEPSKRLKITVVGDGMVGKTCLLFVYTRNEFPKEYVPTVFDNYVHTITVDEELVEMTLWDTAGQEDYERLRPLSYNNTACFLVCYSVDNRASYENVSLKWFPELQHFAGSVPVVLVGKMDKLSLTQFTAQQI</sequence>
<dbReference type="PROSITE" id="PS51419">
    <property type="entry name" value="RAB"/>
    <property type="match status" value="1"/>
</dbReference>
<protein>
    <submittedName>
        <fullName evidence="11">Ras-like GTP-binding protein RhoL</fullName>
    </submittedName>
</protein>
<dbReference type="Proteomes" id="UP000299102">
    <property type="component" value="Unassembled WGS sequence"/>
</dbReference>